<dbReference type="EMBL" id="JADGJD010000214">
    <property type="protein sequence ID" value="KAJ3053353.1"/>
    <property type="molecule type" value="Genomic_DNA"/>
</dbReference>
<gene>
    <name evidence="2" type="ORF">HK097_004447</name>
</gene>
<dbReference type="Proteomes" id="UP001212841">
    <property type="component" value="Unassembled WGS sequence"/>
</dbReference>
<protein>
    <submittedName>
        <fullName evidence="2">Uncharacterized protein</fullName>
    </submittedName>
</protein>
<feature type="region of interest" description="Disordered" evidence="1">
    <location>
        <begin position="271"/>
        <end position="291"/>
    </location>
</feature>
<organism evidence="2 3">
    <name type="scientific">Rhizophlyctis rosea</name>
    <dbReference type="NCBI Taxonomy" id="64517"/>
    <lineage>
        <taxon>Eukaryota</taxon>
        <taxon>Fungi</taxon>
        <taxon>Fungi incertae sedis</taxon>
        <taxon>Chytridiomycota</taxon>
        <taxon>Chytridiomycota incertae sedis</taxon>
        <taxon>Chytridiomycetes</taxon>
        <taxon>Rhizophlyctidales</taxon>
        <taxon>Rhizophlyctidaceae</taxon>
        <taxon>Rhizophlyctis</taxon>
    </lineage>
</organism>
<feature type="region of interest" description="Disordered" evidence="1">
    <location>
        <begin position="145"/>
        <end position="201"/>
    </location>
</feature>
<evidence type="ECO:0000256" key="1">
    <source>
        <dbReference type="SAM" id="MobiDB-lite"/>
    </source>
</evidence>
<sequence length="494" mass="48867">MGLVDGVVGMELAGVGVGTFGPGKGMVPMGADFSGVGSAGLLPTSQPQALDNLIPAQLGVSIPGPTTGGVITHNPPHPQTVAVVAAQAAHQLHAVAIEQQAVQMQQQAVREELMGAVVGVQIAAREAVRAQVELRVVEGVVFGAGSETGNNSINGDDHSDVQPPSASTIASNQPPNTPPSLPLDTSQQQQQPPQLPPQVQVPQQAQLELNIAAQSAAVAAAQLQQAQEYLQDVERRDVALRVVAEEVRAVEREVRARVSQLSSVVSAADLSVPAGNDAGDGGQGRTGSNLSPLSVAGSLSVGGSPMSVGTGIGIGAGSVGVGGSPLSVGVVGVGLESPMSVASGLGGAADGMGGMGVGVDLAVPVPVSGMPMMGMGMGIDMGMATGGMVGLPNVSAALLPASVPDVVVGHASDLGVGGMGILGGQIRSHSRSLSIGTPITPVSVGMMDLTSSLPVSVPVSLPSGDSFVMGGMEKGLAPMPVMVPTSMVPIPTSM</sequence>
<evidence type="ECO:0000313" key="2">
    <source>
        <dbReference type="EMBL" id="KAJ3053353.1"/>
    </source>
</evidence>
<dbReference type="AlphaFoldDB" id="A0AAD5SFK2"/>
<keyword evidence="3" id="KW-1185">Reference proteome</keyword>
<reference evidence="2" key="1">
    <citation type="submission" date="2020-05" db="EMBL/GenBank/DDBJ databases">
        <title>Phylogenomic resolution of chytrid fungi.</title>
        <authorList>
            <person name="Stajich J.E."/>
            <person name="Amses K."/>
            <person name="Simmons R."/>
            <person name="Seto K."/>
            <person name="Myers J."/>
            <person name="Bonds A."/>
            <person name="Quandt C.A."/>
            <person name="Barry K."/>
            <person name="Liu P."/>
            <person name="Grigoriev I."/>
            <person name="Longcore J.E."/>
            <person name="James T.Y."/>
        </authorList>
    </citation>
    <scope>NUCLEOTIDE SEQUENCE</scope>
    <source>
        <strain evidence="2">JEL0318</strain>
    </source>
</reference>
<comment type="caution">
    <text evidence="2">The sequence shown here is derived from an EMBL/GenBank/DDBJ whole genome shotgun (WGS) entry which is preliminary data.</text>
</comment>
<feature type="non-terminal residue" evidence="2">
    <location>
        <position position="494"/>
    </location>
</feature>
<accession>A0AAD5SFK2</accession>
<name>A0AAD5SFK2_9FUNG</name>
<feature type="compositionally biased region" description="Polar residues" evidence="1">
    <location>
        <begin position="162"/>
        <end position="174"/>
    </location>
</feature>
<evidence type="ECO:0000313" key="3">
    <source>
        <dbReference type="Proteomes" id="UP001212841"/>
    </source>
</evidence>
<proteinExistence type="predicted"/>
<feature type="compositionally biased region" description="Low complexity" evidence="1">
    <location>
        <begin position="182"/>
        <end position="201"/>
    </location>
</feature>